<proteinExistence type="inferred from homology"/>
<dbReference type="InterPro" id="IPR006089">
    <property type="entry name" value="Acyl-CoA_DH_CS"/>
</dbReference>
<evidence type="ECO:0000259" key="18">
    <source>
        <dbReference type="Pfam" id="PF02771"/>
    </source>
</evidence>
<organism evidence="19 20">
    <name type="scientific">Coturnix japonica</name>
    <name type="common">Japanese quail</name>
    <name type="synonym">Coturnix coturnix japonica</name>
    <dbReference type="NCBI Taxonomy" id="93934"/>
    <lineage>
        <taxon>Eukaryota</taxon>
        <taxon>Metazoa</taxon>
        <taxon>Chordata</taxon>
        <taxon>Craniata</taxon>
        <taxon>Vertebrata</taxon>
        <taxon>Euteleostomi</taxon>
        <taxon>Archelosauria</taxon>
        <taxon>Archosauria</taxon>
        <taxon>Dinosauria</taxon>
        <taxon>Saurischia</taxon>
        <taxon>Theropoda</taxon>
        <taxon>Coelurosauria</taxon>
        <taxon>Aves</taxon>
        <taxon>Neognathae</taxon>
        <taxon>Galloanserae</taxon>
        <taxon>Galliformes</taxon>
        <taxon>Phasianidae</taxon>
        <taxon>Perdicinae</taxon>
        <taxon>Coturnix</taxon>
    </lineage>
</organism>
<evidence type="ECO:0000256" key="11">
    <source>
        <dbReference type="ARBA" id="ARBA00039033"/>
    </source>
</evidence>
<dbReference type="GO" id="GO:0005759">
    <property type="term" value="C:mitochondrial matrix"/>
    <property type="evidence" value="ECO:0007669"/>
    <property type="project" value="UniProtKB-SubCell"/>
</dbReference>
<comment type="catalytic activity">
    <reaction evidence="13">
        <text>glutaryl-CoA + oxidized [electron-transfer flavoprotein] + 2 H(+) = (2E)-butenoyl-CoA + reduced [electron-transfer flavoprotein] + CO2</text>
        <dbReference type="Rhea" id="RHEA:13389"/>
        <dbReference type="Rhea" id="RHEA-COMP:10685"/>
        <dbReference type="Rhea" id="RHEA-COMP:10686"/>
        <dbReference type="ChEBI" id="CHEBI:15378"/>
        <dbReference type="ChEBI" id="CHEBI:16526"/>
        <dbReference type="ChEBI" id="CHEBI:57332"/>
        <dbReference type="ChEBI" id="CHEBI:57378"/>
        <dbReference type="ChEBI" id="CHEBI:57692"/>
        <dbReference type="ChEBI" id="CHEBI:58307"/>
        <dbReference type="EC" id="1.3.8.6"/>
    </reaction>
</comment>
<evidence type="ECO:0000256" key="3">
    <source>
        <dbReference type="ARBA" id="ARBA00009347"/>
    </source>
</evidence>
<dbReference type="Pfam" id="PF00441">
    <property type="entry name" value="Acyl-CoA_dh_1"/>
    <property type="match status" value="1"/>
</dbReference>
<evidence type="ECO:0000256" key="13">
    <source>
        <dbReference type="ARBA" id="ARBA00049493"/>
    </source>
</evidence>
<evidence type="ECO:0000256" key="10">
    <source>
        <dbReference type="ARBA" id="ARBA00037927"/>
    </source>
</evidence>
<dbReference type="GO" id="GO:0000062">
    <property type="term" value="F:fatty-acyl-CoA binding"/>
    <property type="evidence" value="ECO:0007669"/>
    <property type="project" value="TreeGrafter"/>
</dbReference>
<dbReference type="PANTHER" id="PTHR42807:SF1">
    <property type="entry name" value="GLUTARYL-COA DEHYDROGENASE, MITOCHONDRIAL"/>
    <property type="match status" value="1"/>
</dbReference>
<dbReference type="InterPro" id="IPR052033">
    <property type="entry name" value="Glutaryl-CoA_DH_mitochondrial"/>
</dbReference>
<evidence type="ECO:0000256" key="4">
    <source>
        <dbReference type="ARBA" id="ARBA00022630"/>
    </source>
</evidence>
<gene>
    <name evidence="19" type="primary">GCDH</name>
</gene>
<dbReference type="Pfam" id="PF02771">
    <property type="entry name" value="Acyl-CoA_dh_N"/>
    <property type="match status" value="1"/>
</dbReference>
<keyword evidence="5 14" id="KW-0274">FAD</keyword>
<dbReference type="GeneTree" id="ENSGT00940000158116"/>
<evidence type="ECO:0000256" key="6">
    <source>
        <dbReference type="ARBA" id="ARBA00022946"/>
    </source>
</evidence>
<evidence type="ECO:0000313" key="19">
    <source>
        <dbReference type="Ensembl" id="ENSCJPP00005003211.1"/>
    </source>
</evidence>
<evidence type="ECO:0000256" key="7">
    <source>
        <dbReference type="ARBA" id="ARBA00023002"/>
    </source>
</evidence>
<comment type="cofactor">
    <cofactor evidence="1 14">
        <name>FAD</name>
        <dbReference type="ChEBI" id="CHEBI:57692"/>
    </cofactor>
</comment>
<dbReference type="InterPro" id="IPR046373">
    <property type="entry name" value="Acyl-CoA_Oxase/DH_mid-dom_sf"/>
</dbReference>
<keyword evidence="20" id="KW-1185">Reference proteome</keyword>
<dbReference type="PANTHER" id="PTHR42807">
    <property type="entry name" value="GLUTARYL-COA DEHYDROGENASE, MITOCHONDRIAL"/>
    <property type="match status" value="1"/>
</dbReference>
<evidence type="ECO:0000256" key="15">
    <source>
        <dbReference type="SAM" id="MobiDB-lite"/>
    </source>
</evidence>
<reference evidence="19" key="2">
    <citation type="submission" date="2025-09" db="UniProtKB">
        <authorList>
            <consortium name="Ensembl"/>
        </authorList>
    </citation>
    <scope>IDENTIFICATION</scope>
</reference>
<feature type="domain" description="Acyl-CoA dehydrogenase/oxidase C-terminal" evidence="16">
    <location>
        <begin position="278"/>
        <end position="366"/>
    </location>
</feature>
<evidence type="ECO:0000259" key="16">
    <source>
        <dbReference type="Pfam" id="PF00441"/>
    </source>
</evidence>
<evidence type="ECO:0000256" key="2">
    <source>
        <dbReference type="ARBA" id="ARBA00004305"/>
    </source>
</evidence>
<reference evidence="19" key="1">
    <citation type="submission" date="2025-08" db="UniProtKB">
        <authorList>
            <consortium name="Ensembl"/>
        </authorList>
    </citation>
    <scope>IDENTIFICATION</scope>
</reference>
<dbReference type="InterPro" id="IPR009075">
    <property type="entry name" value="AcylCo_DH/oxidase_C"/>
</dbReference>
<evidence type="ECO:0000256" key="1">
    <source>
        <dbReference type="ARBA" id="ARBA00001974"/>
    </source>
</evidence>
<dbReference type="SUPFAM" id="SSF56645">
    <property type="entry name" value="Acyl-CoA dehydrogenase NM domain-like"/>
    <property type="match status" value="1"/>
</dbReference>
<comment type="pathway">
    <text evidence="9">Amino-acid metabolism; lysine degradation.</text>
</comment>
<evidence type="ECO:0000256" key="8">
    <source>
        <dbReference type="ARBA" id="ARBA00023128"/>
    </source>
</evidence>
<evidence type="ECO:0000259" key="17">
    <source>
        <dbReference type="Pfam" id="PF02770"/>
    </source>
</evidence>
<sequence length="416" mass="44443">MAGRGPGVRPRADGGLGQGRPRPAAPRARALPRRRLRARTSGPAPCRACPRSWRRGVLRAYGEGPGWCWDHWGCVGGEGVTPWGYDPPEVGLGAVGSLGREQGGTAVRWSPGYGCAGTTSVGYGLVTRELERVDSSYRSVLSVQSSLVMHPILTFGTPAQREPRGEMLGCFGLTEPNHGSDPGSMETRARYDKAKKSYRLRGTKTWITNAPAADLCVVWAVCEEDQQIRGFLLQRGMEGLSTPKIEGKFSLGGSSATGPPLTAAPQGPFTPCAPPLCRKQFGVPLARNQLVQKKLADMVTEITLGLHACLRATPEMVSMLKRNSCGKALDIARQARDMLGGNGVCDEYHVIRHAMNLEAVNTYEGTCKAAGWVIPALCADSPPPTAGTHDIHALILGRAITGIQAFTAGQPTERRG</sequence>
<dbReference type="InterPro" id="IPR036250">
    <property type="entry name" value="AcylCo_DH-like_C"/>
</dbReference>
<dbReference type="GO" id="GO:0004361">
    <property type="term" value="F:glutaryl-CoA dehydrogenase activity"/>
    <property type="evidence" value="ECO:0007669"/>
    <property type="project" value="UniProtKB-EC"/>
</dbReference>
<keyword evidence="7 14" id="KW-0560">Oxidoreductase</keyword>
<dbReference type="Pfam" id="PF02770">
    <property type="entry name" value="Acyl-CoA_dh_M"/>
    <property type="match status" value="1"/>
</dbReference>
<dbReference type="GO" id="GO:0033539">
    <property type="term" value="P:fatty acid beta-oxidation using acyl-CoA dehydrogenase"/>
    <property type="evidence" value="ECO:0007669"/>
    <property type="project" value="Ensembl"/>
</dbReference>
<evidence type="ECO:0000256" key="9">
    <source>
        <dbReference type="ARBA" id="ARBA00037899"/>
    </source>
</evidence>
<keyword evidence="6" id="KW-0809">Transit peptide</keyword>
<evidence type="ECO:0000313" key="20">
    <source>
        <dbReference type="Proteomes" id="UP000694412"/>
    </source>
</evidence>
<dbReference type="PROSITE" id="PS00073">
    <property type="entry name" value="ACYL_COA_DH_2"/>
    <property type="match status" value="1"/>
</dbReference>
<keyword evidence="4 14" id="KW-0285">Flavoprotein</keyword>
<dbReference type="Proteomes" id="UP000694412">
    <property type="component" value="Unassembled WGS sequence"/>
</dbReference>
<name>A0A8C2SUQ9_COTJA</name>
<dbReference type="InterPro" id="IPR006091">
    <property type="entry name" value="Acyl-CoA_Oxase/DH_mid-dom"/>
</dbReference>
<dbReference type="SUPFAM" id="SSF47203">
    <property type="entry name" value="Acyl-CoA dehydrogenase C-terminal domain-like"/>
    <property type="match status" value="1"/>
</dbReference>
<keyword evidence="8" id="KW-0496">Mitochondrion</keyword>
<feature type="domain" description="Acyl-CoA dehydrogenase/oxidase N-terminal" evidence="18">
    <location>
        <begin position="101"/>
        <end position="162"/>
    </location>
</feature>
<feature type="compositionally biased region" description="Low complexity" evidence="15">
    <location>
        <begin position="20"/>
        <end position="29"/>
    </location>
</feature>
<dbReference type="Gene3D" id="1.20.140.10">
    <property type="entry name" value="Butyryl-CoA Dehydrogenase, subunit A, domain 3"/>
    <property type="match status" value="1"/>
</dbReference>
<dbReference type="InterPro" id="IPR013786">
    <property type="entry name" value="AcylCoA_DH/ox_N"/>
</dbReference>
<feature type="domain" description="Acyl-CoA oxidase/dehydrogenase middle" evidence="17">
    <location>
        <begin position="170"/>
        <end position="255"/>
    </location>
</feature>
<evidence type="ECO:0000256" key="5">
    <source>
        <dbReference type="ARBA" id="ARBA00022827"/>
    </source>
</evidence>
<feature type="region of interest" description="Disordered" evidence="15">
    <location>
        <begin position="1"/>
        <end position="42"/>
    </location>
</feature>
<comment type="similarity">
    <text evidence="3 14">Belongs to the acyl-CoA dehydrogenase family.</text>
</comment>
<evidence type="ECO:0000256" key="12">
    <source>
        <dbReference type="ARBA" id="ARBA00039507"/>
    </source>
</evidence>
<dbReference type="GO" id="GO:0050660">
    <property type="term" value="F:flavin adenine dinucleotide binding"/>
    <property type="evidence" value="ECO:0007669"/>
    <property type="project" value="InterPro"/>
</dbReference>
<comment type="pathway">
    <text evidence="10">Amino-acid metabolism; tryptophan metabolism.</text>
</comment>
<dbReference type="Ensembl" id="ENSCJPT00005005780.1">
    <property type="protein sequence ID" value="ENSCJPP00005003211.1"/>
    <property type="gene ID" value="ENSCJPG00005003445.1"/>
</dbReference>
<dbReference type="InterPro" id="IPR009100">
    <property type="entry name" value="AcylCoA_DH/oxidase_NM_dom_sf"/>
</dbReference>
<evidence type="ECO:0000256" key="14">
    <source>
        <dbReference type="RuleBase" id="RU362125"/>
    </source>
</evidence>
<dbReference type="AlphaFoldDB" id="A0A8C2SUQ9"/>
<comment type="subcellular location">
    <subcellularLocation>
        <location evidence="2">Mitochondrion matrix</location>
    </subcellularLocation>
</comment>
<dbReference type="InterPro" id="IPR037069">
    <property type="entry name" value="AcylCoA_DH/ox_N_sf"/>
</dbReference>
<dbReference type="Gene3D" id="2.40.110.10">
    <property type="entry name" value="Butyryl-CoA Dehydrogenase, subunit A, domain 2"/>
    <property type="match status" value="1"/>
</dbReference>
<dbReference type="EC" id="1.3.8.6" evidence="11"/>
<dbReference type="Gene3D" id="1.10.540.10">
    <property type="entry name" value="Acyl-CoA dehydrogenase/oxidase, N-terminal domain"/>
    <property type="match status" value="1"/>
</dbReference>
<dbReference type="GO" id="GO:0046949">
    <property type="term" value="P:fatty-acyl-CoA biosynthetic process"/>
    <property type="evidence" value="ECO:0007669"/>
    <property type="project" value="TreeGrafter"/>
</dbReference>
<dbReference type="GO" id="GO:0005743">
    <property type="term" value="C:mitochondrial inner membrane"/>
    <property type="evidence" value="ECO:0007669"/>
    <property type="project" value="TreeGrafter"/>
</dbReference>
<accession>A0A8C2SUQ9</accession>
<protein>
    <recommendedName>
        <fullName evidence="12">Glutaryl-CoA dehydrogenase, mitochondrial</fullName>
        <ecNumber evidence="11">1.3.8.6</ecNumber>
    </recommendedName>
</protein>